<name>W1Y1W5_9ZZZZ</name>
<comment type="caution">
    <text evidence="1">The sequence shown here is derived from an EMBL/GenBank/DDBJ whole genome shotgun (WGS) entry which is preliminary data.</text>
</comment>
<accession>W1Y1W5</accession>
<dbReference type="EMBL" id="AZMM01009336">
    <property type="protein sequence ID" value="ETJ36401.1"/>
    <property type="molecule type" value="Genomic_DNA"/>
</dbReference>
<dbReference type="AlphaFoldDB" id="W1Y1W5"/>
<protein>
    <recommendedName>
        <fullName evidence="2">Flavodoxin</fullName>
    </recommendedName>
</protein>
<sequence>MVLSDKKLILFMTGATPLDESETIQKAFDTNLTKDEQNKIPHFYAASGLNYEKMSFKHKMMMKGLILMLKNKQPEFCEMISKSFDASDFSYLDELVECITGM</sequence>
<evidence type="ECO:0008006" key="2">
    <source>
        <dbReference type="Google" id="ProtNLM"/>
    </source>
</evidence>
<gene>
    <name evidence="1" type="ORF">Q604_UNBC09336G0002</name>
</gene>
<proteinExistence type="predicted"/>
<evidence type="ECO:0000313" key="1">
    <source>
        <dbReference type="EMBL" id="ETJ36401.1"/>
    </source>
</evidence>
<organism evidence="1">
    <name type="scientific">human gut metagenome</name>
    <dbReference type="NCBI Taxonomy" id="408170"/>
    <lineage>
        <taxon>unclassified sequences</taxon>
        <taxon>metagenomes</taxon>
        <taxon>organismal metagenomes</taxon>
    </lineage>
</organism>
<reference evidence="1" key="1">
    <citation type="submission" date="2013-12" db="EMBL/GenBank/DDBJ databases">
        <title>A Varibaculum cambriense genome reconstructed from a premature infant gut community with otherwise low bacterial novelty that shifts toward anaerobic metabolism during the third week of life.</title>
        <authorList>
            <person name="Brown C.T."/>
            <person name="Sharon I."/>
            <person name="Thomas B.C."/>
            <person name="Castelle C.J."/>
            <person name="Morowitz M.J."/>
            <person name="Banfield J.F."/>
        </authorList>
    </citation>
    <scope>NUCLEOTIDE SEQUENCE</scope>
</reference>